<sequence>MHDIADLEARGVVGVFLASSEFADAATAQSRALGLAVPHVLVPHPIQDRTDDELRRLARDAYPAVLAAVTAVARPGG</sequence>
<dbReference type="Proteomes" id="UP000184471">
    <property type="component" value="Unassembled WGS sequence"/>
</dbReference>
<evidence type="ECO:0000313" key="2">
    <source>
        <dbReference type="EMBL" id="SHF83299.1"/>
    </source>
</evidence>
<evidence type="ECO:0000259" key="1">
    <source>
        <dbReference type="Pfam" id="PF24696"/>
    </source>
</evidence>
<accession>A0A1M5EVT6</accession>
<dbReference type="InterPro" id="IPR057767">
    <property type="entry name" value="UGSC-like_dom"/>
</dbReference>
<gene>
    <name evidence="2" type="ORF">SAMN05444351_0959</name>
</gene>
<reference evidence="2 3" key="1">
    <citation type="submission" date="2016-11" db="EMBL/GenBank/DDBJ databases">
        <authorList>
            <person name="Jaros S."/>
            <person name="Januszkiewicz K."/>
            <person name="Wedrychowicz H."/>
        </authorList>
    </citation>
    <scope>NUCLEOTIDE SEQUENCE [LARGE SCALE GENOMIC DNA]</scope>
    <source>
        <strain evidence="2 3">DSM 45408</strain>
    </source>
</reference>
<keyword evidence="3" id="KW-1185">Reference proteome</keyword>
<feature type="domain" description="UGSC-like" evidence="1">
    <location>
        <begin position="1"/>
        <end position="70"/>
    </location>
</feature>
<protein>
    <recommendedName>
        <fullName evidence="1">UGSC-like domain-containing protein</fullName>
    </recommendedName>
</protein>
<evidence type="ECO:0000313" key="3">
    <source>
        <dbReference type="Proteomes" id="UP000184471"/>
    </source>
</evidence>
<dbReference type="STRING" id="1070870.SAMN05444351_0959"/>
<name>A0A1M5EVT6_9ACTN</name>
<proteinExistence type="predicted"/>
<dbReference type="EMBL" id="FQVX01000001">
    <property type="protein sequence ID" value="SHF83299.1"/>
    <property type="molecule type" value="Genomic_DNA"/>
</dbReference>
<dbReference type="Pfam" id="PF24696">
    <property type="entry name" value="UGSC"/>
    <property type="match status" value="1"/>
</dbReference>
<dbReference type="OrthoDB" id="7620369at2"/>
<dbReference type="AlphaFoldDB" id="A0A1M5EVT6"/>
<organism evidence="2 3">
    <name type="scientific">Geodermatophilus nigrescens</name>
    <dbReference type="NCBI Taxonomy" id="1070870"/>
    <lineage>
        <taxon>Bacteria</taxon>
        <taxon>Bacillati</taxon>
        <taxon>Actinomycetota</taxon>
        <taxon>Actinomycetes</taxon>
        <taxon>Geodermatophilales</taxon>
        <taxon>Geodermatophilaceae</taxon>
        <taxon>Geodermatophilus</taxon>
    </lineage>
</organism>